<dbReference type="Pfam" id="PF00903">
    <property type="entry name" value="Glyoxalase"/>
    <property type="match status" value="1"/>
</dbReference>
<dbReference type="InterPro" id="IPR004360">
    <property type="entry name" value="Glyas_Fos-R_dOase_dom"/>
</dbReference>
<dbReference type="RefSeq" id="WP_184860047.1">
    <property type="nucleotide sequence ID" value="NZ_JACHLK010000008.1"/>
</dbReference>
<dbReference type="InterPro" id="IPR029068">
    <property type="entry name" value="Glyas_Bleomycin-R_OHBP_Dase"/>
</dbReference>
<dbReference type="Gene3D" id="3.10.180.10">
    <property type="entry name" value="2,3-Dihydroxybiphenyl 1,2-Dioxygenase, domain 1"/>
    <property type="match status" value="1"/>
</dbReference>
<feature type="domain" description="VOC" evidence="1">
    <location>
        <begin position="3"/>
        <end position="122"/>
    </location>
</feature>
<comment type="caution">
    <text evidence="2">The sequence shown here is derived from an EMBL/GenBank/DDBJ whole genome shotgun (WGS) entry which is preliminary data.</text>
</comment>
<evidence type="ECO:0000259" key="1">
    <source>
        <dbReference type="PROSITE" id="PS51819"/>
    </source>
</evidence>
<dbReference type="InterPro" id="IPR037523">
    <property type="entry name" value="VOC_core"/>
</dbReference>
<protein>
    <submittedName>
        <fullName evidence="2">Methylmalonyl-CoA/ethylmalonyl-CoA epimerase</fullName>
        <ecNumber evidence="2">5.1.99.1</ecNumber>
    </submittedName>
</protein>
<keyword evidence="3" id="KW-1185">Reference proteome</keyword>
<dbReference type="AlphaFoldDB" id="A0A7X0PGN9"/>
<name>A0A7X0PGN9_9BURK</name>
<dbReference type="Proteomes" id="UP000575083">
    <property type="component" value="Unassembled WGS sequence"/>
</dbReference>
<dbReference type="GO" id="GO:0004493">
    <property type="term" value="F:methylmalonyl-CoA epimerase activity"/>
    <property type="evidence" value="ECO:0007669"/>
    <property type="project" value="UniProtKB-EC"/>
</dbReference>
<gene>
    <name evidence="2" type="ORF">HNP48_003910</name>
</gene>
<dbReference type="EMBL" id="JACHLK010000008">
    <property type="protein sequence ID" value="MBB6561217.1"/>
    <property type="molecule type" value="Genomic_DNA"/>
</dbReference>
<dbReference type="SUPFAM" id="SSF54593">
    <property type="entry name" value="Glyoxalase/Bleomycin resistance protein/Dihydroxybiphenyl dioxygenase"/>
    <property type="match status" value="1"/>
</dbReference>
<dbReference type="EC" id="5.1.99.1" evidence="2"/>
<evidence type="ECO:0000313" key="2">
    <source>
        <dbReference type="EMBL" id="MBB6561217.1"/>
    </source>
</evidence>
<organism evidence="2 3">
    <name type="scientific">Acidovorax soli</name>
    <dbReference type="NCBI Taxonomy" id="592050"/>
    <lineage>
        <taxon>Bacteria</taxon>
        <taxon>Pseudomonadati</taxon>
        <taxon>Pseudomonadota</taxon>
        <taxon>Betaproteobacteria</taxon>
        <taxon>Burkholderiales</taxon>
        <taxon>Comamonadaceae</taxon>
        <taxon>Acidovorax</taxon>
    </lineage>
</organism>
<reference evidence="2 3" key="1">
    <citation type="submission" date="2020-08" db="EMBL/GenBank/DDBJ databases">
        <title>Functional genomics of gut bacteria from endangered species of beetles.</title>
        <authorList>
            <person name="Carlos-Shanley C."/>
        </authorList>
    </citation>
    <scope>NUCLEOTIDE SEQUENCE [LARGE SCALE GENOMIC DNA]</scope>
    <source>
        <strain evidence="2 3">S00198</strain>
    </source>
</reference>
<keyword evidence="2" id="KW-0413">Isomerase</keyword>
<sequence length="137" mass="15194">MEKLRHIALSVSDPEAAAQFFEQAFGMTRAGRAMRGWYMTDGVMNVALLNFKDEAVPGYEKLKDVRGVIHFGMWVDNLEEAEKRVVAAGGTYLTGRKETDPNVFYEVKYRTPDGIVFDITESGWKGAVKEVAPATAG</sequence>
<accession>A0A7X0PGN9</accession>
<dbReference type="CDD" id="cd06587">
    <property type="entry name" value="VOC"/>
    <property type="match status" value="1"/>
</dbReference>
<evidence type="ECO:0000313" key="3">
    <source>
        <dbReference type="Proteomes" id="UP000575083"/>
    </source>
</evidence>
<dbReference type="PROSITE" id="PS51819">
    <property type="entry name" value="VOC"/>
    <property type="match status" value="1"/>
</dbReference>
<proteinExistence type="predicted"/>